<feature type="transmembrane region" description="Helical" evidence="6">
    <location>
        <begin position="190"/>
        <end position="209"/>
    </location>
</feature>
<feature type="transmembrane region" description="Helical" evidence="6">
    <location>
        <begin position="67"/>
        <end position="86"/>
    </location>
</feature>
<organism evidence="8 9">
    <name type="scientific">Dothidotthia symphoricarpi CBS 119687</name>
    <dbReference type="NCBI Taxonomy" id="1392245"/>
    <lineage>
        <taxon>Eukaryota</taxon>
        <taxon>Fungi</taxon>
        <taxon>Dikarya</taxon>
        <taxon>Ascomycota</taxon>
        <taxon>Pezizomycotina</taxon>
        <taxon>Dothideomycetes</taxon>
        <taxon>Pleosporomycetidae</taxon>
        <taxon>Pleosporales</taxon>
        <taxon>Dothidotthiaceae</taxon>
        <taxon>Dothidotthia</taxon>
    </lineage>
</organism>
<dbReference type="PROSITE" id="PS50850">
    <property type="entry name" value="MFS"/>
    <property type="match status" value="1"/>
</dbReference>
<dbReference type="PANTHER" id="PTHR23501">
    <property type="entry name" value="MAJOR FACILITATOR SUPERFAMILY"/>
    <property type="match status" value="1"/>
</dbReference>
<keyword evidence="5 6" id="KW-0472">Membrane</keyword>
<evidence type="ECO:0000256" key="6">
    <source>
        <dbReference type="SAM" id="Phobius"/>
    </source>
</evidence>
<dbReference type="GeneID" id="54404051"/>
<feature type="transmembrane region" description="Helical" evidence="6">
    <location>
        <begin position="458"/>
        <end position="482"/>
    </location>
</feature>
<dbReference type="RefSeq" id="XP_033524973.1">
    <property type="nucleotide sequence ID" value="XM_033663619.1"/>
</dbReference>
<keyword evidence="9" id="KW-1185">Reference proteome</keyword>
<feature type="transmembrane region" description="Helical" evidence="6">
    <location>
        <begin position="224"/>
        <end position="245"/>
    </location>
</feature>
<evidence type="ECO:0000256" key="3">
    <source>
        <dbReference type="ARBA" id="ARBA00022692"/>
    </source>
</evidence>
<dbReference type="OrthoDB" id="4161376at2759"/>
<feature type="transmembrane region" description="Helical" evidence="6">
    <location>
        <begin position="403"/>
        <end position="422"/>
    </location>
</feature>
<protein>
    <submittedName>
        <fullName evidence="8">MFS general substrate transporter</fullName>
    </submittedName>
</protein>
<dbReference type="GO" id="GO:0022857">
    <property type="term" value="F:transmembrane transporter activity"/>
    <property type="evidence" value="ECO:0007669"/>
    <property type="project" value="InterPro"/>
</dbReference>
<comment type="subcellular location">
    <subcellularLocation>
        <location evidence="1">Membrane</location>
        <topology evidence="1">Multi-pass membrane protein</topology>
    </subcellularLocation>
</comment>
<dbReference type="GO" id="GO:0005886">
    <property type="term" value="C:plasma membrane"/>
    <property type="evidence" value="ECO:0007669"/>
    <property type="project" value="TreeGrafter"/>
</dbReference>
<dbReference type="PANTHER" id="PTHR23501:SF109">
    <property type="entry name" value="MAJOR FACILITATOR SUPERFAMILY (MFS) PROFILE DOMAIN-CONTAINING PROTEIN-RELATED"/>
    <property type="match status" value="1"/>
</dbReference>
<keyword evidence="3 6" id="KW-0812">Transmembrane</keyword>
<dbReference type="Gene3D" id="1.20.1250.20">
    <property type="entry name" value="MFS general substrate transporter like domains"/>
    <property type="match status" value="2"/>
</dbReference>
<dbReference type="SUPFAM" id="SSF103473">
    <property type="entry name" value="MFS general substrate transporter"/>
    <property type="match status" value="2"/>
</dbReference>
<feature type="transmembrane region" description="Helical" evidence="6">
    <location>
        <begin position="376"/>
        <end position="396"/>
    </location>
</feature>
<evidence type="ECO:0000256" key="2">
    <source>
        <dbReference type="ARBA" id="ARBA00022448"/>
    </source>
</evidence>
<keyword evidence="2" id="KW-0813">Transport</keyword>
<feature type="transmembrane region" description="Helical" evidence="6">
    <location>
        <begin position="295"/>
        <end position="314"/>
    </location>
</feature>
<evidence type="ECO:0000256" key="1">
    <source>
        <dbReference type="ARBA" id="ARBA00004141"/>
    </source>
</evidence>
<dbReference type="AlphaFoldDB" id="A0A6A6AG89"/>
<keyword evidence="4 6" id="KW-1133">Transmembrane helix</keyword>
<feature type="transmembrane region" description="Helical" evidence="6">
    <location>
        <begin position="158"/>
        <end position="178"/>
    </location>
</feature>
<dbReference type="InterPro" id="IPR036259">
    <property type="entry name" value="MFS_trans_sf"/>
</dbReference>
<feature type="transmembrane region" description="Helical" evidence="6">
    <location>
        <begin position="134"/>
        <end position="152"/>
    </location>
</feature>
<evidence type="ECO:0000256" key="4">
    <source>
        <dbReference type="ARBA" id="ARBA00022989"/>
    </source>
</evidence>
<feature type="transmembrane region" description="Helical" evidence="6">
    <location>
        <begin position="556"/>
        <end position="575"/>
    </location>
</feature>
<dbReference type="EMBL" id="ML977504">
    <property type="protein sequence ID" value="KAF2130586.1"/>
    <property type="molecule type" value="Genomic_DNA"/>
</dbReference>
<dbReference type="InterPro" id="IPR020846">
    <property type="entry name" value="MFS_dom"/>
</dbReference>
<name>A0A6A6AG89_9PLEO</name>
<dbReference type="Pfam" id="PF06609">
    <property type="entry name" value="TRI12"/>
    <property type="match status" value="1"/>
</dbReference>
<gene>
    <name evidence="8" type="ORF">P153DRAFT_288929</name>
</gene>
<feature type="transmembrane region" description="Helical" evidence="6">
    <location>
        <begin position="266"/>
        <end position="283"/>
    </location>
</feature>
<evidence type="ECO:0000259" key="7">
    <source>
        <dbReference type="PROSITE" id="PS50850"/>
    </source>
</evidence>
<evidence type="ECO:0000313" key="8">
    <source>
        <dbReference type="EMBL" id="KAF2130586.1"/>
    </source>
</evidence>
<feature type="transmembrane region" description="Helical" evidence="6">
    <location>
        <begin position="334"/>
        <end position="356"/>
    </location>
</feature>
<feature type="transmembrane region" description="Helical" evidence="6">
    <location>
        <begin position="428"/>
        <end position="451"/>
    </location>
</feature>
<dbReference type="InterPro" id="IPR010573">
    <property type="entry name" value="MFS_Str1/Tri12-like"/>
</dbReference>
<dbReference type="Proteomes" id="UP000799771">
    <property type="component" value="Unassembled WGS sequence"/>
</dbReference>
<evidence type="ECO:0000313" key="9">
    <source>
        <dbReference type="Proteomes" id="UP000799771"/>
    </source>
</evidence>
<feature type="domain" description="Major facilitator superfamily (MFS) profile" evidence="7">
    <location>
        <begin position="67"/>
        <end position="525"/>
    </location>
</feature>
<proteinExistence type="predicted"/>
<reference evidence="8" key="1">
    <citation type="journal article" date="2020" name="Stud. Mycol.">
        <title>101 Dothideomycetes genomes: a test case for predicting lifestyles and emergence of pathogens.</title>
        <authorList>
            <person name="Haridas S."/>
            <person name="Albert R."/>
            <person name="Binder M."/>
            <person name="Bloem J."/>
            <person name="Labutti K."/>
            <person name="Salamov A."/>
            <person name="Andreopoulos B."/>
            <person name="Baker S."/>
            <person name="Barry K."/>
            <person name="Bills G."/>
            <person name="Bluhm B."/>
            <person name="Cannon C."/>
            <person name="Castanera R."/>
            <person name="Culley D."/>
            <person name="Daum C."/>
            <person name="Ezra D."/>
            <person name="Gonzalez J."/>
            <person name="Henrissat B."/>
            <person name="Kuo A."/>
            <person name="Liang C."/>
            <person name="Lipzen A."/>
            <person name="Lutzoni F."/>
            <person name="Magnuson J."/>
            <person name="Mondo S."/>
            <person name="Nolan M."/>
            <person name="Ohm R."/>
            <person name="Pangilinan J."/>
            <person name="Park H.-J."/>
            <person name="Ramirez L."/>
            <person name="Alfaro M."/>
            <person name="Sun H."/>
            <person name="Tritt A."/>
            <person name="Yoshinaga Y."/>
            <person name="Zwiers L.-H."/>
            <person name="Turgeon B."/>
            <person name="Goodwin S."/>
            <person name="Spatafora J."/>
            <person name="Crous P."/>
            <person name="Grigoriev I."/>
        </authorList>
    </citation>
    <scope>NUCLEOTIDE SEQUENCE</scope>
    <source>
        <strain evidence="8">CBS 119687</strain>
    </source>
</reference>
<feature type="transmembrane region" description="Helical" evidence="6">
    <location>
        <begin position="106"/>
        <end position="125"/>
    </location>
</feature>
<accession>A0A6A6AG89</accession>
<evidence type="ECO:0000256" key="5">
    <source>
        <dbReference type="ARBA" id="ARBA00023136"/>
    </source>
</evidence>
<sequence length="590" mass="62506">MATHHTTATDFGNEKQDVRYIERTDTSTESDLNLHKEHTLDGVDMNNTAAFKGDESDGKVVWTTRSIFAAIFLAALYTGSQIILYFTGGSIGFIVADLGLTSGSGWLPTANILAIAATCPFAGYLQDLFGKRSIALFGSLCICVGCALVGTGHNFAQLLAGMAISGVGAAIGELTGLAGLAEVVPVKHRGFSLAIVTAFVLPFCPYLMYVEMWSHHDKTVGWRWGPWCALIFNGIVGIGLAFTYFPHNHTRAEGFSHMAILKRIDFVGGALSIIGLTLFLVALQSGGYTHSWTSAYVLCTLLLGLALIAAWVVWESKFARHPMVPGELFKGQRIVGLAYGIAFVAGMSFFSVLNLFPVAFTSVYDPDPVQIGLKGLGPSFATALGAIAFNAALSAYPNRTREVLLLAVLMMTGFTGSLAVMTPENPKLIVALGSLATFGVGGVLVPAATVAMLVCPDALITTAAALSLSIRTVGGSIGYSIYYNVFANKLEKNLPAYVAEYAIKAGLPLASVETFVGLYLTAPAKLATTPIPGVTQAVLGGAAKGTQWAYSESLKYVWLTSIAFGSMAIVCTLLLPSTKKYQTNRVAVHL</sequence>